<dbReference type="Pfam" id="PF02108">
    <property type="entry name" value="FliH"/>
    <property type="match status" value="1"/>
</dbReference>
<keyword evidence="3" id="KW-0966">Cell projection</keyword>
<protein>
    <submittedName>
        <fullName evidence="3">Flagellar assembly protein H</fullName>
    </submittedName>
</protein>
<feature type="region of interest" description="Disordered" evidence="1">
    <location>
        <begin position="49"/>
        <end position="125"/>
    </location>
</feature>
<evidence type="ECO:0000313" key="4">
    <source>
        <dbReference type="Proteomes" id="UP000051298"/>
    </source>
</evidence>
<dbReference type="Proteomes" id="UP000051298">
    <property type="component" value="Unassembled WGS sequence"/>
</dbReference>
<accession>A0A0P1EYX0</accession>
<dbReference type="AlphaFoldDB" id="A0A0P1EYX0"/>
<dbReference type="RefSeq" id="WP_058123008.1">
    <property type="nucleotide sequence ID" value="NZ_CYRX01000011.1"/>
</dbReference>
<reference evidence="3 4" key="1">
    <citation type="submission" date="2015-09" db="EMBL/GenBank/DDBJ databases">
        <authorList>
            <consortium name="Swine Surveillance"/>
        </authorList>
    </citation>
    <scope>NUCLEOTIDE SEQUENCE [LARGE SCALE GENOMIC DNA]</scope>
    <source>
        <strain evidence="3 4">CECT 5294</strain>
    </source>
</reference>
<sequence>MSRIREKKAPPAANIEALLALGRSATTGQFAKTVRSTSDTTFRALSWSDVAVPLADQPPVPVEDTPEGETTTDPEDTNETTEIPAEDDHPSEPVETEATPEPEVDPAPEIAEDAQPSDEPPAPPAIDEAELQRIRDDAYAEGLSAGKAMTESAREHELSVQLQQLEQIIARLGADDLIETDVLSGRIHASVLELASQRIGFALEDMPDVMITRIETLIADMAHLAGIRELFVAPDDLELVRRGFDSHQNPPPLQLRSDPSLHRGDARLRVGGAEISDTLDWADPEPVEEPPIKADA</sequence>
<feature type="region of interest" description="Disordered" evidence="1">
    <location>
        <begin position="243"/>
        <end position="262"/>
    </location>
</feature>
<gene>
    <name evidence="3" type="ORF">THS5294_01215</name>
</gene>
<dbReference type="EMBL" id="CYRX01000011">
    <property type="protein sequence ID" value="CUH59926.1"/>
    <property type="molecule type" value="Genomic_DNA"/>
</dbReference>
<dbReference type="InterPro" id="IPR018035">
    <property type="entry name" value="Flagellar_FliH/T3SS_HrpE"/>
</dbReference>
<evidence type="ECO:0000313" key="3">
    <source>
        <dbReference type="EMBL" id="CUH59926.1"/>
    </source>
</evidence>
<evidence type="ECO:0000259" key="2">
    <source>
        <dbReference type="Pfam" id="PF02108"/>
    </source>
</evidence>
<keyword evidence="3" id="KW-0282">Flagellum</keyword>
<feature type="domain" description="Flagellar assembly protein FliH/Type III secretion system HrpE" evidence="2">
    <location>
        <begin position="161"/>
        <end position="278"/>
    </location>
</feature>
<keyword evidence="3" id="KW-0969">Cilium</keyword>
<evidence type="ECO:0000256" key="1">
    <source>
        <dbReference type="SAM" id="MobiDB-lite"/>
    </source>
</evidence>
<proteinExistence type="predicted"/>
<feature type="region of interest" description="Disordered" evidence="1">
    <location>
        <begin position="275"/>
        <end position="296"/>
    </location>
</feature>
<feature type="compositionally biased region" description="Acidic residues" evidence="1">
    <location>
        <begin position="94"/>
        <end position="116"/>
    </location>
</feature>
<feature type="compositionally biased region" description="Acidic residues" evidence="1">
    <location>
        <begin position="64"/>
        <end position="79"/>
    </location>
</feature>
<name>A0A0P1EYX0_9RHOB</name>
<organism evidence="3 4">
    <name type="scientific">Thalassobacter stenotrophicus</name>
    <dbReference type="NCBI Taxonomy" id="266809"/>
    <lineage>
        <taxon>Bacteria</taxon>
        <taxon>Pseudomonadati</taxon>
        <taxon>Pseudomonadota</taxon>
        <taxon>Alphaproteobacteria</taxon>
        <taxon>Rhodobacterales</taxon>
        <taxon>Roseobacteraceae</taxon>
        <taxon>Thalassobacter</taxon>
    </lineage>
</organism>